<dbReference type="OrthoDB" id="9805821at2"/>
<evidence type="ECO:0000256" key="4">
    <source>
        <dbReference type="SAM" id="MobiDB-lite"/>
    </source>
</evidence>
<dbReference type="Gene3D" id="3.20.20.300">
    <property type="entry name" value="Glycoside hydrolase, family 3, N-terminal domain"/>
    <property type="match status" value="1"/>
</dbReference>
<accession>A0A4S4BZS9</accession>
<feature type="domain" description="CBM6" evidence="6">
    <location>
        <begin position="1008"/>
        <end position="1159"/>
    </location>
</feature>
<dbReference type="SMART" id="SM01217">
    <property type="entry name" value="Fn3_like"/>
    <property type="match status" value="1"/>
</dbReference>
<keyword evidence="2" id="KW-0732">Signal</keyword>
<keyword evidence="5" id="KW-1133">Transmembrane helix</keyword>
<keyword evidence="5" id="KW-0812">Transmembrane</keyword>
<dbReference type="Pfam" id="PF00933">
    <property type="entry name" value="Glyco_hydro_3"/>
    <property type="match status" value="1"/>
</dbReference>
<dbReference type="CDD" id="cd04084">
    <property type="entry name" value="CBM6_xylanase-like"/>
    <property type="match status" value="1"/>
</dbReference>
<dbReference type="GO" id="GO:0004553">
    <property type="term" value="F:hydrolase activity, hydrolyzing O-glycosyl compounds"/>
    <property type="evidence" value="ECO:0007669"/>
    <property type="project" value="InterPro"/>
</dbReference>
<dbReference type="GO" id="GO:0030246">
    <property type="term" value="F:carbohydrate binding"/>
    <property type="evidence" value="ECO:0007669"/>
    <property type="project" value="InterPro"/>
</dbReference>
<dbReference type="InterPro" id="IPR006584">
    <property type="entry name" value="Cellulose-bd_IV"/>
</dbReference>
<organism evidence="8 9">
    <name type="scientific">Cohnella fermenti</name>
    <dbReference type="NCBI Taxonomy" id="2565925"/>
    <lineage>
        <taxon>Bacteria</taxon>
        <taxon>Bacillati</taxon>
        <taxon>Bacillota</taxon>
        <taxon>Bacilli</taxon>
        <taxon>Bacillales</taxon>
        <taxon>Paenibacillaceae</taxon>
        <taxon>Cohnella</taxon>
    </lineage>
</organism>
<feature type="domain" description="SLH" evidence="7">
    <location>
        <begin position="1216"/>
        <end position="1279"/>
    </location>
</feature>
<keyword evidence="9" id="KW-1185">Reference proteome</keyword>
<dbReference type="SUPFAM" id="SSF52279">
    <property type="entry name" value="Beta-D-glucan exohydrolase, C-terminal domain"/>
    <property type="match status" value="1"/>
</dbReference>
<dbReference type="Pfam" id="PF00395">
    <property type="entry name" value="SLH"/>
    <property type="match status" value="3"/>
</dbReference>
<dbReference type="PROSITE" id="PS51272">
    <property type="entry name" value="SLH"/>
    <property type="match status" value="3"/>
</dbReference>
<dbReference type="PANTHER" id="PTHR42715">
    <property type="entry name" value="BETA-GLUCOSIDASE"/>
    <property type="match status" value="1"/>
</dbReference>
<comment type="similarity">
    <text evidence="1">Belongs to the glycosyl hydrolase 3 family.</text>
</comment>
<dbReference type="Gene3D" id="2.60.40.10">
    <property type="entry name" value="Immunoglobulins"/>
    <property type="match status" value="1"/>
</dbReference>
<dbReference type="InterPro" id="IPR001764">
    <property type="entry name" value="Glyco_hydro_3_N"/>
</dbReference>
<feature type="domain" description="SLH" evidence="7">
    <location>
        <begin position="1280"/>
        <end position="1338"/>
    </location>
</feature>
<comment type="caution">
    <text evidence="8">The sequence shown here is derived from an EMBL/GenBank/DDBJ whole genome shotgun (WGS) entry which is preliminary data.</text>
</comment>
<dbReference type="Gene3D" id="3.40.50.1700">
    <property type="entry name" value="Glycoside hydrolase family 3 C-terminal domain"/>
    <property type="match status" value="2"/>
</dbReference>
<feature type="region of interest" description="Disordered" evidence="4">
    <location>
        <begin position="1160"/>
        <end position="1215"/>
    </location>
</feature>
<dbReference type="SUPFAM" id="SSF51445">
    <property type="entry name" value="(Trans)glycosidases"/>
    <property type="match status" value="1"/>
</dbReference>
<evidence type="ECO:0000256" key="1">
    <source>
        <dbReference type="ARBA" id="ARBA00005336"/>
    </source>
</evidence>
<dbReference type="InterPro" id="IPR036881">
    <property type="entry name" value="Glyco_hydro_3_C_sf"/>
</dbReference>
<dbReference type="PANTHER" id="PTHR42715:SF10">
    <property type="entry name" value="BETA-GLUCOSIDASE"/>
    <property type="match status" value="1"/>
</dbReference>
<feature type="compositionally biased region" description="Low complexity" evidence="4">
    <location>
        <begin position="1169"/>
        <end position="1189"/>
    </location>
</feature>
<dbReference type="InterPro" id="IPR013783">
    <property type="entry name" value="Ig-like_fold"/>
</dbReference>
<dbReference type="Proteomes" id="UP000310636">
    <property type="component" value="Unassembled WGS sequence"/>
</dbReference>
<dbReference type="InterPro" id="IPR005084">
    <property type="entry name" value="CBM6"/>
</dbReference>
<dbReference type="Gene3D" id="2.60.120.260">
    <property type="entry name" value="Galactose-binding domain-like"/>
    <property type="match status" value="1"/>
</dbReference>
<gene>
    <name evidence="8" type="ORF">E6C55_10390</name>
</gene>
<feature type="domain" description="SLH" evidence="7">
    <location>
        <begin position="1344"/>
        <end position="1398"/>
    </location>
</feature>
<dbReference type="InterPro" id="IPR008979">
    <property type="entry name" value="Galactose-bd-like_sf"/>
</dbReference>
<evidence type="ECO:0000256" key="5">
    <source>
        <dbReference type="SAM" id="Phobius"/>
    </source>
</evidence>
<proteinExistence type="inferred from homology"/>
<evidence type="ECO:0000256" key="2">
    <source>
        <dbReference type="ARBA" id="ARBA00022729"/>
    </source>
</evidence>
<dbReference type="InterPro" id="IPR036962">
    <property type="entry name" value="Glyco_hydro_3_N_sf"/>
</dbReference>
<evidence type="ECO:0000313" key="8">
    <source>
        <dbReference type="EMBL" id="THF80287.1"/>
    </source>
</evidence>
<reference evidence="8 9" key="1">
    <citation type="submission" date="2019-04" db="EMBL/GenBank/DDBJ databases">
        <title>Cohnella sp. nov. isolated from preserved vegetables.</title>
        <authorList>
            <person name="Lin S.-Y."/>
            <person name="Hung M.-H."/>
            <person name="Young C.-C."/>
        </authorList>
    </citation>
    <scope>NUCLEOTIDE SEQUENCE [LARGE SCALE GENOMIC DNA]</scope>
    <source>
        <strain evidence="8 9">CC-MHH1044</strain>
    </source>
</reference>
<dbReference type="InterPro" id="IPR026891">
    <property type="entry name" value="Fn3-like"/>
</dbReference>
<evidence type="ECO:0000313" key="9">
    <source>
        <dbReference type="Proteomes" id="UP000310636"/>
    </source>
</evidence>
<evidence type="ECO:0000259" key="7">
    <source>
        <dbReference type="PROSITE" id="PS51272"/>
    </source>
</evidence>
<dbReference type="InterPro" id="IPR017853">
    <property type="entry name" value="GH"/>
</dbReference>
<name>A0A4S4BZS9_9BACL</name>
<dbReference type="SUPFAM" id="SSF49785">
    <property type="entry name" value="Galactose-binding domain-like"/>
    <property type="match status" value="1"/>
</dbReference>
<dbReference type="GO" id="GO:0005975">
    <property type="term" value="P:carbohydrate metabolic process"/>
    <property type="evidence" value="ECO:0007669"/>
    <property type="project" value="InterPro"/>
</dbReference>
<evidence type="ECO:0000259" key="6">
    <source>
        <dbReference type="PROSITE" id="PS51175"/>
    </source>
</evidence>
<sequence>MQAIQYWRCPAEGEAGSARPRDVQLWEKESCIMRGTYREHSLLMKLTLLGLIVALMSSMATAALPRTAEAAGDSEIVFQRDASNRPVFDGVAGHLDAFVDLILSDMSIEDLAYYADQKSAGSPRTIQAGYELPGTAAGGVDRVMGVSTDMPSMLALGQSWNKELVNEVGTVIGNERRGEVNLSDPNTLMYSAVSDMRTNPLSGRYEEGYGEDPVLAGTLVNEMAKGITGYGEDGNEDGFWLKAQLGTKHYTNYLAQWFRQSGQFDASARALNEYQLKSFLYPLQAGTVQSLMTTYGRTNGIPNHISPNIIRAANANPYNMISVGDFIFADNNMTAGFNNGYQNYTDAEGKAALLLLSGNHANAFGSTQAAIVSAVTKGAYGVTRKELEDNVRGQIEMWVRTGYFNEKNEDGSPKSYPFSELAKDRSPENYAASDSQSIALDASRESIVLLKNDDDVLPLDKSNKVAVTGLLADTRFKATYSVSATPSLPDAGLSPLGAIREAIGEDNVAFGTGAPIVAFESAANGLSVSAAVYTAGAQVAASYEAPAEGSVTDSVYAYKAEGKAYTASEAFEAYAWGQEGYSFLSQANGKWLKSETNGTIANSDATTLNLKENPFSNVADASTLPGRFRVETNADGTVSLISGTYTESFGGGFETAYYTAGKFVKTNASGALELAATPLTNAAGAAARTSSEKFREIVLKEAGADAQAWATDNDYAVVVVGTPARHSSGEGADRSDLNLGDDQYKIVSEVAEAFPKKTIVIVKANAPVNLQEIQDNDNVAAILYQPYAGQYDSKALADVLFGDYAPTGRLVSTWYAGTESFPALNAYSLPPAASSPTSLSQIDPRFTVDMTNGDPAESGLTYMYTDADVTYPFGYGLSYSRFEYSKLAVPASASGDQPFTVTVDVTNAGAVDTSEVVQLYVRNDGSSYGAYVPKKQLVSYGKVFVEAGATKTIELTVDPSDFAVWDVNRGSYVTETGTYTLLAGRSSEDLPLTATLRYSGSAIATLDATTAAVNVFDHAFASNDTVYREVSKLRTAEGLKAKQSENGYYAVMSKSSGSWVALNGVNLTGAKGIKLRGASTNATSVVEVRADSPTGTRLAVLTFDATEAATRDVPGSDFEVVELDYANVEENLLASVSGTHNLYLVFKNADVRVDSIQLIGSTSTGGGSTPSTPTTPDTDTGTGTDTDTGTGSGGSGTDDGSDTSGSEEPGTDVPATVTFKDVGASYSWAAEAIAKLSAEGIIKGTSSTTFEPAKPVTRADFVLLLARAFKLTADQAAGSFSDVPENAYYAEAVAIAKSLGIVQGSGGKFDPLASIARQDMMVLIARVLQASGKLELTDDAPAELDAFADAGQVANYAKSAVAALVKAGIVQGDGSRLNPKGITSRAEAAVILYRIYRL</sequence>
<dbReference type="InterPro" id="IPR002772">
    <property type="entry name" value="Glyco_hydro_3_C"/>
</dbReference>
<dbReference type="Pfam" id="PF01915">
    <property type="entry name" value="Glyco_hydro_3_C"/>
    <property type="match status" value="1"/>
</dbReference>
<keyword evidence="3" id="KW-0378">Hydrolase</keyword>
<dbReference type="Pfam" id="PF03422">
    <property type="entry name" value="CBM_6"/>
    <property type="match status" value="1"/>
</dbReference>
<dbReference type="Pfam" id="PF14310">
    <property type="entry name" value="Fn3-like"/>
    <property type="match status" value="1"/>
</dbReference>
<dbReference type="InterPro" id="IPR050288">
    <property type="entry name" value="Cellulose_deg_GH3"/>
</dbReference>
<dbReference type="InterPro" id="IPR001119">
    <property type="entry name" value="SLH_dom"/>
</dbReference>
<dbReference type="SMART" id="SM00606">
    <property type="entry name" value="CBD_IV"/>
    <property type="match status" value="1"/>
</dbReference>
<protein>
    <submittedName>
        <fullName evidence="8">Carbohydrate-binding protein</fullName>
    </submittedName>
</protein>
<dbReference type="PROSITE" id="PS51175">
    <property type="entry name" value="CBM6"/>
    <property type="match status" value="1"/>
</dbReference>
<feature type="transmembrane region" description="Helical" evidence="5">
    <location>
        <begin position="42"/>
        <end position="64"/>
    </location>
</feature>
<dbReference type="EMBL" id="SSOB01000011">
    <property type="protein sequence ID" value="THF80287.1"/>
    <property type="molecule type" value="Genomic_DNA"/>
</dbReference>
<keyword evidence="5" id="KW-0472">Membrane</keyword>
<evidence type="ECO:0000256" key="3">
    <source>
        <dbReference type="ARBA" id="ARBA00022801"/>
    </source>
</evidence>